<dbReference type="Gene3D" id="3.90.1720.10">
    <property type="entry name" value="endopeptidase domain like (from Nostoc punctiforme)"/>
    <property type="match status" value="1"/>
</dbReference>
<dbReference type="InterPro" id="IPR000064">
    <property type="entry name" value="NLP_P60_dom"/>
</dbReference>
<dbReference type="PANTHER" id="PTHR47053:SF1">
    <property type="entry name" value="MUREIN DD-ENDOPEPTIDASE MEPH-RELATED"/>
    <property type="match status" value="1"/>
</dbReference>
<dbReference type="Pfam" id="PF00877">
    <property type="entry name" value="NLPC_P60"/>
    <property type="match status" value="1"/>
</dbReference>
<dbReference type="InterPro" id="IPR038765">
    <property type="entry name" value="Papain-like_cys_pep_sf"/>
</dbReference>
<evidence type="ECO:0000313" key="7">
    <source>
        <dbReference type="Proteomes" id="UP000220840"/>
    </source>
</evidence>
<keyword evidence="2" id="KW-0645">Protease</keyword>
<keyword evidence="3 6" id="KW-0378">Hydrolase</keyword>
<dbReference type="STRING" id="137838.GCA_001458595_01332"/>
<evidence type="ECO:0000256" key="4">
    <source>
        <dbReference type="ARBA" id="ARBA00022807"/>
    </source>
</evidence>
<dbReference type="InterPro" id="IPR051202">
    <property type="entry name" value="Peptidase_C40"/>
</dbReference>
<sequence length="272" mass="31147">MRYAVVNSTIGFIKSKPDKFSENADEVLFGMNVEILEALENDWYYIRTHYNYEGYIDGSSLLIDDNKAKEYESEKNKVVLNSFADVLDKPEASGCQIATMTRGAHIVCLKEVSENNRFVKVKIPDGRIGWTRKEFLCDLKTDYDVKDEENLRENLVRSALSYIGTQYRWGGKTPMGIDCSGLCSMSYMVNGILIYRDADIKEGFPIKEITRDKLKKGDLIFFPGHVAMYLGNEEYVHSATSNDVVSINSFDKNADNYYEYLDKCDKRFGSIF</sequence>
<reference evidence="6 7" key="1">
    <citation type="submission" date="2017-10" db="EMBL/GenBank/DDBJ databases">
        <title>Effective Description of Clostridium neonatale sp. nov. linked to necrotizing enterocolitis in neonates and a clarification of species assignable to the genus Clostridium (Prazmowski 1880) emend. Lawson and Rainey 2016.</title>
        <authorList>
            <person name="Bernard K."/>
            <person name="Burdz T."/>
            <person name="Wiebe D."/>
            <person name="Balcewich B."/>
            <person name="Alfa M."/>
            <person name="Bernier A.-M."/>
        </authorList>
    </citation>
    <scope>NUCLEOTIDE SEQUENCE [LARGE SCALE GENOMIC DNA]</scope>
    <source>
        <strain evidence="6 7">LCDC99A005</strain>
    </source>
</reference>
<dbReference type="SUPFAM" id="SSF54001">
    <property type="entry name" value="Cysteine proteinases"/>
    <property type="match status" value="1"/>
</dbReference>
<dbReference type="EMBL" id="PDCJ01000002">
    <property type="protein sequence ID" value="PEG30038.1"/>
    <property type="molecule type" value="Genomic_DNA"/>
</dbReference>
<dbReference type="Pfam" id="PF08239">
    <property type="entry name" value="SH3_3"/>
    <property type="match status" value="1"/>
</dbReference>
<evidence type="ECO:0000256" key="2">
    <source>
        <dbReference type="ARBA" id="ARBA00022670"/>
    </source>
</evidence>
<comment type="similarity">
    <text evidence="1">Belongs to the peptidase C40 family.</text>
</comment>
<dbReference type="AlphaFoldDB" id="A0A2A7MG07"/>
<dbReference type="OrthoDB" id="9808890at2"/>
<keyword evidence="7" id="KW-1185">Reference proteome</keyword>
<proteinExistence type="inferred from homology"/>
<feature type="domain" description="NlpC/P60" evidence="5">
    <location>
        <begin position="149"/>
        <end position="269"/>
    </location>
</feature>
<dbReference type="GO" id="GO:0008234">
    <property type="term" value="F:cysteine-type peptidase activity"/>
    <property type="evidence" value="ECO:0007669"/>
    <property type="project" value="UniProtKB-KW"/>
</dbReference>
<dbReference type="GO" id="GO:0006508">
    <property type="term" value="P:proteolysis"/>
    <property type="evidence" value="ECO:0007669"/>
    <property type="project" value="UniProtKB-KW"/>
</dbReference>
<keyword evidence="4" id="KW-0788">Thiol protease</keyword>
<name>A0A2A7MG07_9CLOT</name>
<dbReference type="RefSeq" id="WP_058294204.1">
    <property type="nucleotide sequence ID" value="NZ_JBNOOC010000011.1"/>
</dbReference>
<dbReference type="PANTHER" id="PTHR47053">
    <property type="entry name" value="MUREIN DD-ENDOPEPTIDASE MEPH-RELATED"/>
    <property type="match status" value="1"/>
</dbReference>
<comment type="caution">
    <text evidence="6">The sequence shown here is derived from an EMBL/GenBank/DDBJ whole genome shotgun (WGS) entry which is preliminary data.</text>
</comment>
<dbReference type="Proteomes" id="UP000220840">
    <property type="component" value="Unassembled WGS sequence"/>
</dbReference>
<gene>
    <name evidence="6" type="ORF">CQ394_15480</name>
</gene>
<evidence type="ECO:0000256" key="1">
    <source>
        <dbReference type="ARBA" id="ARBA00007074"/>
    </source>
</evidence>
<organism evidence="6 7">
    <name type="scientific">Clostridium neonatale</name>
    <dbReference type="NCBI Taxonomy" id="137838"/>
    <lineage>
        <taxon>Bacteria</taxon>
        <taxon>Bacillati</taxon>
        <taxon>Bacillota</taxon>
        <taxon>Clostridia</taxon>
        <taxon>Eubacteriales</taxon>
        <taxon>Clostridiaceae</taxon>
        <taxon>Clostridium</taxon>
    </lineage>
</organism>
<dbReference type="InterPro" id="IPR003646">
    <property type="entry name" value="SH3-like_bac-type"/>
</dbReference>
<evidence type="ECO:0000256" key="3">
    <source>
        <dbReference type="ARBA" id="ARBA00022801"/>
    </source>
</evidence>
<protein>
    <submittedName>
        <fullName evidence="6">Glycoside hydrolase</fullName>
    </submittedName>
</protein>
<dbReference type="Gene3D" id="2.30.30.40">
    <property type="entry name" value="SH3 Domains"/>
    <property type="match status" value="2"/>
</dbReference>
<evidence type="ECO:0000313" key="6">
    <source>
        <dbReference type="EMBL" id="PEG30038.1"/>
    </source>
</evidence>
<dbReference type="PROSITE" id="PS51935">
    <property type="entry name" value="NLPC_P60"/>
    <property type="match status" value="1"/>
</dbReference>
<evidence type="ECO:0000259" key="5">
    <source>
        <dbReference type="PROSITE" id="PS51935"/>
    </source>
</evidence>
<accession>A0A2A7MG07</accession>